<evidence type="ECO:0000256" key="1">
    <source>
        <dbReference type="SAM" id="MobiDB-lite"/>
    </source>
</evidence>
<reference evidence="3" key="1">
    <citation type="journal article" date="2011" name="Science">
        <title>The plant cell wall-decomposing machinery underlies the functional diversity of forest fungi.</title>
        <authorList>
            <person name="Eastwood D.C."/>
            <person name="Floudas D."/>
            <person name="Binder M."/>
            <person name="Majcherczyk A."/>
            <person name="Schneider P."/>
            <person name="Aerts A."/>
            <person name="Asiegbu F.O."/>
            <person name="Baker S.E."/>
            <person name="Barry K."/>
            <person name="Bendiksby M."/>
            <person name="Blumentritt M."/>
            <person name="Coutinho P.M."/>
            <person name="Cullen D."/>
            <person name="de Vries R.P."/>
            <person name="Gathman A."/>
            <person name="Goodell B."/>
            <person name="Henrissat B."/>
            <person name="Ihrmark K."/>
            <person name="Kauserud H."/>
            <person name="Kohler A."/>
            <person name="LaButti K."/>
            <person name="Lapidus A."/>
            <person name="Lavin J.L."/>
            <person name="Lee Y.-H."/>
            <person name="Lindquist E."/>
            <person name="Lilly W."/>
            <person name="Lucas S."/>
            <person name="Morin E."/>
            <person name="Murat C."/>
            <person name="Oguiza J.A."/>
            <person name="Park J."/>
            <person name="Pisabarro A.G."/>
            <person name="Riley R."/>
            <person name="Rosling A."/>
            <person name="Salamov A."/>
            <person name="Schmidt O."/>
            <person name="Schmutz J."/>
            <person name="Skrede I."/>
            <person name="Stenlid J."/>
            <person name="Wiebenga A."/>
            <person name="Xie X."/>
            <person name="Kuees U."/>
            <person name="Hibbett D.S."/>
            <person name="Hoffmeister D."/>
            <person name="Hoegberg N."/>
            <person name="Martin F."/>
            <person name="Grigoriev I.V."/>
            <person name="Watkinson S.C."/>
        </authorList>
    </citation>
    <scope>NUCLEOTIDE SEQUENCE [LARGE SCALE GENOMIC DNA]</scope>
    <source>
        <strain evidence="3">strain S7.3</strain>
    </source>
</reference>
<accession>F8QAI7</accession>
<dbReference type="EMBL" id="GL945487">
    <property type="protein sequence ID" value="EGN94777.1"/>
    <property type="molecule type" value="Genomic_DNA"/>
</dbReference>
<dbReference type="InParanoid" id="F8QAI7"/>
<proteinExistence type="predicted"/>
<sequence length="107" mass="11973">MSFMDLTITKAVPRILRQNHQRRPCFHATRQIHGRILCALTIRLFLKTPPSFVSAGREKFYGPSFRYPTLVRPVNACSTVTVSATQGSSGMGPSDKYNRMPNQCADA</sequence>
<evidence type="ECO:0000313" key="3">
    <source>
        <dbReference type="Proteomes" id="UP000008063"/>
    </source>
</evidence>
<name>F8QAI7_SERL3</name>
<protein>
    <submittedName>
        <fullName evidence="2">Uncharacterized protein</fullName>
    </submittedName>
</protein>
<feature type="region of interest" description="Disordered" evidence="1">
    <location>
        <begin position="84"/>
        <end position="107"/>
    </location>
</feature>
<dbReference type="AlphaFoldDB" id="F8QAI7"/>
<dbReference type="HOGENOM" id="CLU_2211568_0_0_1"/>
<gene>
    <name evidence="2" type="ORF">SERLA73DRAFT_187832</name>
</gene>
<evidence type="ECO:0000313" key="2">
    <source>
        <dbReference type="EMBL" id="EGN94777.1"/>
    </source>
</evidence>
<keyword evidence="3" id="KW-1185">Reference proteome</keyword>
<dbReference type="Proteomes" id="UP000008063">
    <property type="component" value="Unassembled WGS sequence"/>
</dbReference>
<organism evidence="3">
    <name type="scientific">Serpula lacrymans var. lacrymans (strain S7.3)</name>
    <name type="common">Dry rot fungus</name>
    <dbReference type="NCBI Taxonomy" id="936435"/>
    <lineage>
        <taxon>Eukaryota</taxon>
        <taxon>Fungi</taxon>
        <taxon>Dikarya</taxon>
        <taxon>Basidiomycota</taxon>
        <taxon>Agaricomycotina</taxon>
        <taxon>Agaricomycetes</taxon>
        <taxon>Agaricomycetidae</taxon>
        <taxon>Boletales</taxon>
        <taxon>Coniophorineae</taxon>
        <taxon>Serpulaceae</taxon>
        <taxon>Serpula</taxon>
    </lineage>
</organism>